<accession>A0A150QT90</accession>
<dbReference type="SUPFAM" id="SSF63825">
    <property type="entry name" value="YWTD domain"/>
    <property type="match status" value="1"/>
</dbReference>
<dbReference type="Proteomes" id="UP000075635">
    <property type="component" value="Unassembled WGS sequence"/>
</dbReference>
<organism evidence="1 2">
    <name type="scientific">Sorangium cellulosum</name>
    <name type="common">Polyangium cellulosum</name>
    <dbReference type="NCBI Taxonomy" id="56"/>
    <lineage>
        <taxon>Bacteria</taxon>
        <taxon>Pseudomonadati</taxon>
        <taxon>Myxococcota</taxon>
        <taxon>Polyangia</taxon>
        <taxon>Polyangiales</taxon>
        <taxon>Polyangiaceae</taxon>
        <taxon>Sorangium</taxon>
    </lineage>
</organism>
<dbReference type="AlphaFoldDB" id="A0A150QT90"/>
<feature type="non-terminal residue" evidence="1">
    <location>
        <position position="515"/>
    </location>
</feature>
<dbReference type="EMBL" id="JEMB01003536">
    <property type="protein sequence ID" value="KYF71247.1"/>
    <property type="molecule type" value="Genomic_DNA"/>
</dbReference>
<proteinExistence type="predicted"/>
<dbReference type="PROSITE" id="PS51257">
    <property type="entry name" value="PROKAR_LIPOPROTEIN"/>
    <property type="match status" value="1"/>
</dbReference>
<evidence type="ECO:0000313" key="1">
    <source>
        <dbReference type="EMBL" id="KYF71247.1"/>
    </source>
</evidence>
<reference evidence="1 2" key="1">
    <citation type="submission" date="2014-02" db="EMBL/GenBank/DDBJ databases">
        <title>The small core and large imbalanced accessory genome model reveals a collaborative survival strategy of Sorangium cellulosum strains in nature.</title>
        <authorList>
            <person name="Han K."/>
            <person name="Peng R."/>
            <person name="Blom J."/>
            <person name="Li Y.-Z."/>
        </authorList>
    </citation>
    <scope>NUCLEOTIDE SEQUENCE [LARGE SCALE GENOMIC DNA]</scope>
    <source>
        <strain evidence="1 2">So0011-07</strain>
    </source>
</reference>
<name>A0A150QT90_SORCE</name>
<sequence>MNPPLTKVRAVCCAGLCAAAAGGCNDLIGLEVGQEDPIEADAGASSGGSSVSGSSAGGSSAVSAVSSGAGGGNPACNEAEGAALVEPSGLWGDTVGASVGGIAALDDGVTALVNDTASLTATSSLTVARWSASGARESVLPASASGVRGTHLAVTPGVTFVAGESTASVRLSGAECHVGPQGGVSHRPSFVAALDSAGQCTWAWSVDFDGGTTPRGLAATSGAVVLAVESAGKGRSYGPCVIRRTVAEGASLIAALDPESGACKWDLNLGDPAAVSVRALVASATAGSLTVVGSYNAANGAVAVGEDPSRTAEGHGLFVARYALDDGAPQQVTTLRGEGDQRVEPRGVAQLPDGDLVLVGNYAGPLDLGDACPRMPDAGNTDNVFVARVSEYGVVWSRGFGDASTAQRASGVTVDGAGSIHVTGLFSGELDLGSAMKLAAPAGKQAGFLMKLDAAGHLVSASKLAGDTADLQVVAAAGTAGGPLVVAGNVTGTLDLHLGDLLGGDADAGPRGFVS</sequence>
<gene>
    <name evidence="1" type="ORF">BE17_27315</name>
</gene>
<protein>
    <submittedName>
        <fullName evidence="1">Uncharacterized protein</fullName>
    </submittedName>
</protein>
<evidence type="ECO:0000313" key="2">
    <source>
        <dbReference type="Proteomes" id="UP000075635"/>
    </source>
</evidence>
<comment type="caution">
    <text evidence="1">The sequence shown here is derived from an EMBL/GenBank/DDBJ whole genome shotgun (WGS) entry which is preliminary data.</text>
</comment>